<evidence type="ECO:0000259" key="13">
    <source>
        <dbReference type="Pfam" id="PF09334"/>
    </source>
</evidence>
<comment type="caution">
    <text evidence="15">The sequence shown here is derived from an EMBL/GenBank/DDBJ whole genome shotgun (WGS) entry which is preliminary data.</text>
</comment>
<feature type="domain" description="Methionyl/Valyl/Leucyl/Isoleucyl-tRNA synthetase anticodon-binding" evidence="12">
    <location>
        <begin position="671"/>
        <end position="783"/>
    </location>
</feature>
<dbReference type="GO" id="GO:0005829">
    <property type="term" value="C:cytosol"/>
    <property type="evidence" value="ECO:0007669"/>
    <property type="project" value="TreeGrafter"/>
</dbReference>
<feature type="short sequence motif" description="'KMSKS' region" evidence="9">
    <location>
        <begin position="581"/>
        <end position="585"/>
    </location>
</feature>
<dbReference type="SUPFAM" id="SSF50677">
    <property type="entry name" value="ValRS/IleRS/LeuRS editing domain"/>
    <property type="match status" value="1"/>
</dbReference>
<dbReference type="FunFam" id="3.40.50.620:FF:000003">
    <property type="entry name" value="Leucine--tRNA ligase"/>
    <property type="match status" value="1"/>
</dbReference>
<protein>
    <recommendedName>
        <fullName evidence="9">Leucine--tRNA ligase</fullName>
        <ecNumber evidence="9">6.1.1.4</ecNumber>
    </recommendedName>
    <alternativeName>
        <fullName evidence="9">Leucyl-tRNA synthetase</fullName>
        <shortName evidence="9">LeuRS</shortName>
    </alternativeName>
</protein>
<evidence type="ECO:0000256" key="4">
    <source>
        <dbReference type="ARBA" id="ARBA00022741"/>
    </source>
</evidence>
<dbReference type="SUPFAM" id="SSF47323">
    <property type="entry name" value="Anticodon-binding domain of a subclass of class I aminoacyl-tRNA synthetases"/>
    <property type="match status" value="1"/>
</dbReference>
<evidence type="ECO:0000256" key="9">
    <source>
        <dbReference type="HAMAP-Rule" id="MF_00049"/>
    </source>
</evidence>
<dbReference type="InterPro" id="IPR009008">
    <property type="entry name" value="Val/Leu/Ile-tRNA-synth_edit"/>
</dbReference>
<feature type="domain" description="Aminoacyl-tRNA synthetase class Ia" evidence="11">
    <location>
        <begin position="417"/>
        <end position="619"/>
    </location>
</feature>
<dbReference type="Gene3D" id="1.10.730.10">
    <property type="entry name" value="Isoleucyl-tRNA Synthetase, Domain 1"/>
    <property type="match status" value="1"/>
</dbReference>
<comment type="similarity">
    <text evidence="1 9 10">Belongs to the class-I aminoacyl-tRNA synthetase family.</text>
</comment>
<keyword evidence="3 9" id="KW-0436">Ligase</keyword>
<comment type="catalytic activity">
    <reaction evidence="8 9">
        <text>tRNA(Leu) + L-leucine + ATP = L-leucyl-tRNA(Leu) + AMP + diphosphate</text>
        <dbReference type="Rhea" id="RHEA:11688"/>
        <dbReference type="Rhea" id="RHEA-COMP:9613"/>
        <dbReference type="Rhea" id="RHEA-COMP:9622"/>
        <dbReference type="ChEBI" id="CHEBI:30616"/>
        <dbReference type="ChEBI" id="CHEBI:33019"/>
        <dbReference type="ChEBI" id="CHEBI:57427"/>
        <dbReference type="ChEBI" id="CHEBI:78442"/>
        <dbReference type="ChEBI" id="CHEBI:78494"/>
        <dbReference type="ChEBI" id="CHEBI:456215"/>
        <dbReference type="EC" id="6.1.1.4"/>
    </reaction>
</comment>
<dbReference type="Pfam" id="PF08264">
    <property type="entry name" value="Anticodon_1"/>
    <property type="match status" value="1"/>
</dbReference>
<dbReference type="Gene3D" id="3.40.50.620">
    <property type="entry name" value="HUPs"/>
    <property type="match status" value="2"/>
</dbReference>
<dbReference type="PANTHER" id="PTHR43740">
    <property type="entry name" value="LEUCYL-TRNA SYNTHETASE"/>
    <property type="match status" value="1"/>
</dbReference>
<name>A0A2M6XBA7_9BACT</name>
<dbReference type="CDD" id="cd07958">
    <property type="entry name" value="Anticodon_Ia_Leu_BEm"/>
    <property type="match status" value="1"/>
</dbReference>
<evidence type="ECO:0000259" key="11">
    <source>
        <dbReference type="Pfam" id="PF00133"/>
    </source>
</evidence>
<dbReference type="InterPro" id="IPR025709">
    <property type="entry name" value="Leu_tRNA-synth_edit"/>
</dbReference>
<dbReference type="NCBIfam" id="TIGR00396">
    <property type="entry name" value="leuS_bact"/>
    <property type="match status" value="1"/>
</dbReference>
<feature type="domain" description="Leucyl-tRNA synthetase editing" evidence="14">
    <location>
        <begin position="216"/>
        <end position="403"/>
    </location>
</feature>
<evidence type="ECO:0000256" key="2">
    <source>
        <dbReference type="ARBA" id="ARBA00022490"/>
    </source>
</evidence>
<dbReference type="InterPro" id="IPR014729">
    <property type="entry name" value="Rossmann-like_a/b/a_fold"/>
</dbReference>
<keyword evidence="2 9" id="KW-0963">Cytoplasm</keyword>
<feature type="domain" description="Methionyl/Leucyl tRNA synthetase" evidence="13">
    <location>
        <begin position="36"/>
        <end position="181"/>
    </location>
</feature>
<dbReference type="Pfam" id="PF00133">
    <property type="entry name" value="tRNA-synt_1"/>
    <property type="match status" value="1"/>
</dbReference>
<evidence type="ECO:0000259" key="14">
    <source>
        <dbReference type="Pfam" id="PF13603"/>
    </source>
</evidence>
<keyword evidence="5 9" id="KW-0067">ATP-binding</keyword>
<dbReference type="InterPro" id="IPR009080">
    <property type="entry name" value="tRNAsynth_Ia_anticodon-bd"/>
</dbReference>
<evidence type="ECO:0000256" key="10">
    <source>
        <dbReference type="RuleBase" id="RU363039"/>
    </source>
</evidence>
<dbReference type="InterPro" id="IPR013155">
    <property type="entry name" value="M/V/L/I-tRNA-synth_anticd-bd"/>
</dbReference>
<dbReference type="GO" id="GO:0006429">
    <property type="term" value="P:leucyl-tRNA aminoacylation"/>
    <property type="evidence" value="ECO:0007669"/>
    <property type="project" value="UniProtKB-UniRule"/>
</dbReference>
<evidence type="ECO:0000256" key="7">
    <source>
        <dbReference type="ARBA" id="ARBA00023146"/>
    </source>
</evidence>
<comment type="subcellular location">
    <subcellularLocation>
        <location evidence="9">Cytoplasm</location>
    </subcellularLocation>
</comment>
<dbReference type="GO" id="GO:0005524">
    <property type="term" value="F:ATP binding"/>
    <property type="evidence" value="ECO:0007669"/>
    <property type="project" value="UniProtKB-UniRule"/>
</dbReference>
<dbReference type="Pfam" id="PF13603">
    <property type="entry name" value="tRNA-synt_1_2"/>
    <property type="match status" value="1"/>
</dbReference>
<organism evidence="15 16">
    <name type="scientific">Candidatus Shapirobacteria bacterium CG09_land_8_20_14_0_10_49_15</name>
    <dbReference type="NCBI Taxonomy" id="1974482"/>
    <lineage>
        <taxon>Bacteria</taxon>
        <taxon>Candidatus Shapironibacteriota</taxon>
    </lineage>
</organism>
<dbReference type="GO" id="GO:0004823">
    <property type="term" value="F:leucine-tRNA ligase activity"/>
    <property type="evidence" value="ECO:0007669"/>
    <property type="project" value="UniProtKB-UniRule"/>
</dbReference>
<evidence type="ECO:0000256" key="3">
    <source>
        <dbReference type="ARBA" id="ARBA00022598"/>
    </source>
</evidence>
<evidence type="ECO:0000259" key="12">
    <source>
        <dbReference type="Pfam" id="PF08264"/>
    </source>
</evidence>
<dbReference type="PANTHER" id="PTHR43740:SF2">
    <property type="entry name" value="LEUCINE--TRNA LIGASE, MITOCHONDRIAL"/>
    <property type="match status" value="1"/>
</dbReference>
<dbReference type="SUPFAM" id="SSF52374">
    <property type="entry name" value="Nucleotidylyl transferase"/>
    <property type="match status" value="1"/>
</dbReference>
<dbReference type="FunFam" id="3.40.50.620:FF:000056">
    <property type="entry name" value="Leucine--tRNA ligase"/>
    <property type="match status" value="1"/>
</dbReference>
<proteinExistence type="inferred from homology"/>
<dbReference type="EMBL" id="PEZK01000010">
    <property type="protein sequence ID" value="PIU02357.1"/>
    <property type="molecule type" value="Genomic_DNA"/>
</dbReference>
<accession>A0A2M6XBA7</accession>
<dbReference type="AlphaFoldDB" id="A0A2M6XBA7"/>
<dbReference type="EC" id="6.1.1.4" evidence="9"/>
<dbReference type="Pfam" id="PF09334">
    <property type="entry name" value="tRNA-synt_1g"/>
    <property type="match status" value="1"/>
</dbReference>
<evidence type="ECO:0000256" key="5">
    <source>
        <dbReference type="ARBA" id="ARBA00022840"/>
    </source>
</evidence>
<evidence type="ECO:0000256" key="6">
    <source>
        <dbReference type="ARBA" id="ARBA00022917"/>
    </source>
</evidence>
<gene>
    <name evidence="9" type="primary">leuS</name>
    <name evidence="15" type="ORF">COT66_00530</name>
</gene>
<dbReference type="InterPro" id="IPR015413">
    <property type="entry name" value="Methionyl/Leucyl_tRNA_Synth"/>
</dbReference>
<dbReference type="Gene3D" id="3.10.20.590">
    <property type="match status" value="1"/>
</dbReference>
<keyword evidence="7 9" id="KW-0030">Aminoacyl-tRNA synthetase</keyword>
<evidence type="ECO:0000256" key="8">
    <source>
        <dbReference type="ARBA" id="ARBA00047469"/>
    </source>
</evidence>
<evidence type="ECO:0000256" key="1">
    <source>
        <dbReference type="ARBA" id="ARBA00005594"/>
    </source>
</evidence>
<sequence>MTNYHPGEIESKWLKKWRLIPKAAKGAKKFYALVEFPYPSGSGLHMGHAFTMTILDILARKKRLEGFNVLYPMGWDAFGLPTENYAIKTGIQPAEATAQNTKRFKKQMQRLGLAYNWEREVNTSDPDYYRWTQWIFLQLFKHGLAYKKQMPVGWCPSCKVILANEEIVDGQCERCGAQAKRRLQSQWLLRITAYADRLVDDLDEVDYPDYVKASQKNWIGRTQGVVIDYPVVGKSTLISCYSTRPDTNFGATFVVMAPEHPLVLPLTSEKQREAVKKYIKRSQSKSELERTELGKRKTGVFTGSYALNRLTGKKMPIWVADFVVATAGTGIVVGVPAHDERDWQFAQKYDLKIMPVVKPLDGEKEWDFAKAPFTDIDHAVVFNSDFLDGLPALQAKEKIIDYLVGKGWGRRATNYHLRDWIFSRQHYWGEPIPMISCKKCGWQPVDEKDLPVKLPKIKKYQPTDTGESPLANVKDWIKTTCPKCGGPARRETDTMPNWAGSSWYFLRYTDPHNGEALADPARLRDWLPVDLYLGGAEHTTLHLLYSRFWYKFLNDIQAVPGQEPYAARRQHGVILGEDGEKMSKSRGNVVTPDDVVQKFGADTLRLYLMFMGPYEQTMPWSSRGVEGIWRFLNRVWRLVYSADETDFGCAEHSLGRRLDEPLTPQGCERQLDRLMHQTIKKVSEDIEALKHNTAIAAIMEYTNGMMAHKKIPAKYLEILVLLLSPFAPFMTEELWHEALGKKTSIHQQAWPKYDANLLKQEQVTIVVQINGKVRGQIIVRPAEAKGSQLQIESLAKKQPNVAHHLAGKKIAKVVFVPGKLINFVV</sequence>
<evidence type="ECO:0000313" key="15">
    <source>
        <dbReference type="EMBL" id="PIU02357.1"/>
    </source>
</evidence>
<dbReference type="HAMAP" id="MF_00049_B">
    <property type="entry name" value="Leu_tRNA_synth_B"/>
    <property type="match status" value="1"/>
</dbReference>
<dbReference type="FunFam" id="1.10.730.10:FF:000011">
    <property type="entry name" value="Leucine--tRNA ligase chloroplastic/mitochondrial"/>
    <property type="match status" value="1"/>
</dbReference>
<dbReference type="InterPro" id="IPR002302">
    <property type="entry name" value="Leu-tRNA-ligase"/>
</dbReference>
<dbReference type="PRINTS" id="PR00985">
    <property type="entry name" value="TRNASYNTHLEU"/>
</dbReference>
<dbReference type="InterPro" id="IPR002300">
    <property type="entry name" value="aa-tRNA-synth_Ia"/>
</dbReference>
<feature type="binding site" evidence="9">
    <location>
        <position position="584"/>
    </location>
    <ligand>
        <name>ATP</name>
        <dbReference type="ChEBI" id="CHEBI:30616"/>
    </ligand>
</feature>
<reference evidence="16" key="1">
    <citation type="submission" date="2017-09" db="EMBL/GenBank/DDBJ databases">
        <title>Depth-based differentiation of microbial function through sediment-hosted aquifers and enrichment of novel symbionts in the deep terrestrial subsurface.</title>
        <authorList>
            <person name="Probst A.J."/>
            <person name="Ladd B."/>
            <person name="Jarett J.K."/>
            <person name="Geller-Mcgrath D.E."/>
            <person name="Sieber C.M.K."/>
            <person name="Emerson J.B."/>
            <person name="Anantharaman K."/>
            <person name="Thomas B.C."/>
            <person name="Malmstrom R."/>
            <person name="Stieglmeier M."/>
            <person name="Klingl A."/>
            <person name="Woyke T."/>
            <person name="Ryan C.M."/>
            <person name="Banfield J.F."/>
        </authorList>
    </citation>
    <scope>NUCLEOTIDE SEQUENCE [LARGE SCALE GENOMIC DNA]</scope>
</reference>
<keyword evidence="6 9" id="KW-0648">Protein biosynthesis</keyword>
<dbReference type="GO" id="GO:0002161">
    <property type="term" value="F:aminoacyl-tRNA deacylase activity"/>
    <property type="evidence" value="ECO:0007669"/>
    <property type="project" value="InterPro"/>
</dbReference>
<evidence type="ECO:0000313" key="16">
    <source>
        <dbReference type="Proteomes" id="UP000231214"/>
    </source>
</evidence>
<keyword evidence="4 9" id="KW-0547">Nucleotide-binding</keyword>
<comment type="caution">
    <text evidence="9">Lacks conserved residue(s) required for the propagation of feature annotation.</text>
</comment>
<dbReference type="Proteomes" id="UP000231214">
    <property type="component" value="Unassembled WGS sequence"/>
</dbReference>
<dbReference type="CDD" id="cd00812">
    <property type="entry name" value="LeuRS_core"/>
    <property type="match status" value="1"/>
</dbReference>